<dbReference type="PANTHER" id="PTHR39613:SF1">
    <property type="entry name" value="ANCHORED CELL WALL PROTEIN, PUTATIVE (AFU_ORTHOLOGUE AFUA_4G08960)-RELATED"/>
    <property type="match status" value="1"/>
</dbReference>
<proteinExistence type="predicted"/>
<evidence type="ECO:0000256" key="1">
    <source>
        <dbReference type="SAM" id="MobiDB-lite"/>
    </source>
</evidence>
<name>A0A8J8WN93_9EURO</name>
<dbReference type="InterPro" id="IPR054508">
    <property type="entry name" value="PIR1-like_C"/>
</dbReference>
<dbReference type="Proteomes" id="UP000631181">
    <property type="component" value="Unassembled WGS sequence"/>
</dbReference>
<dbReference type="Pfam" id="PF22799">
    <property type="entry name" value="PIR1-like_C"/>
    <property type="match status" value="1"/>
</dbReference>
<organism evidence="4 5">
    <name type="scientific">Penicillium ucsense</name>
    <dbReference type="NCBI Taxonomy" id="2839758"/>
    <lineage>
        <taxon>Eukaryota</taxon>
        <taxon>Fungi</taxon>
        <taxon>Dikarya</taxon>
        <taxon>Ascomycota</taxon>
        <taxon>Pezizomycotina</taxon>
        <taxon>Eurotiomycetes</taxon>
        <taxon>Eurotiomycetidae</taxon>
        <taxon>Eurotiales</taxon>
        <taxon>Aspergillaceae</taxon>
        <taxon>Penicillium</taxon>
    </lineage>
</organism>
<evidence type="ECO:0000313" key="4">
    <source>
        <dbReference type="EMBL" id="KAF7719648.1"/>
    </source>
</evidence>
<gene>
    <name evidence="4" type="ORF">PECM_005553</name>
</gene>
<accession>A0A8J8WN93</accession>
<feature type="chain" id="PRO_5035190632" description="Cell wall mannoprotein PIR1-like C-terminal domain-containing protein" evidence="2">
    <location>
        <begin position="17"/>
        <end position="294"/>
    </location>
</feature>
<keyword evidence="5" id="KW-1185">Reference proteome</keyword>
<dbReference type="EMBL" id="WIWV01000004">
    <property type="protein sequence ID" value="KAF7719648.1"/>
    <property type="molecule type" value="Genomic_DNA"/>
</dbReference>
<comment type="caution">
    <text evidence="4">The sequence shown here is derived from an EMBL/GenBank/DDBJ whole genome shotgun (WGS) entry which is preliminary data.</text>
</comment>
<feature type="region of interest" description="Disordered" evidence="1">
    <location>
        <begin position="150"/>
        <end position="187"/>
    </location>
</feature>
<feature type="signal peptide" evidence="2">
    <location>
        <begin position="1"/>
        <end position="16"/>
    </location>
</feature>
<dbReference type="PANTHER" id="PTHR39613">
    <property type="entry name" value="ANCHORED CELL WALL PROTEIN, PUTATIVE (AFU_ORTHOLOGUE AFUA_4G08960)-RELATED"/>
    <property type="match status" value="1"/>
</dbReference>
<reference evidence="4" key="1">
    <citation type="journal article" date="2020" name="Front. Microbiol.">
        <title>Gene regulatory networks of Penicillium echinulatum 2HH and Penicillium oxalicum 114-2 inferred by a computational biology approach.</title>
        <authorList>
            <person name="Lenz A.R."/>
            <person name="Galan-Vasquez E."/>
            <person name="Balbinot E."/>
            <person name="De Abreu F.P."/>
            <person name="De Oliveira N.S."/>
            <person name="Da Rosa L.O."/>
            <person name="De Avila E Silva S."/>
            <person name="Camassola M."/>
            <person name="Dillon A.J.P."/>
            <person name="Perez-Rueda E."/>
        </authorList>
    </citation>
    <scope>NUCLEOTIDE SEQUENCE</scope>
    <source>
        <strain evidence="4">S1M29</strain>
    </source>
</reference>
<dbReference type="AlphaFoldDB" id="A0A8J8WN93"/>
<keyword evidence="2" id="KW-0732">Signal</keyword>
<evidence type="ECO:0000313" key="5">
    <source>
        <dbReference type="Proteomes" id="UP000631181"/>
    </source>
</evidence>
<evidence type="ECO:0000256" key="2">
    <source>
        <dbReference type="SAM" id="SignalP"/>
    </source>
</evidence>
<evidence type="ECO:0000259" key="3">
    <source>
        <dbReference type="Pfam" id="PF22799"/>
    </source>
</evidence>
<protein>
    <recommendedName>
        <fullName evidence="3">Cell wall mannoprotein PIR1-like C-terminal domain-containing protein</fullName>
    </recommendedName>
</protein>
<feature type="domain" description="Cell wall mannoprotein PIR1-like C-terminal" evidence="3">
    <location>
        <begin position="63"/>
        <end position="137"/>
    </location>
</feature>
<dbReference type="OrthoDB" id="4657524at2759"/>
<sequence length="294" mass="28753">MKGSIAIASLAVGAHALVTRGSDCCFHITTSGGASGELGQLGDGQVRVNDHTLSPSKFCLSNGVITDSEGRPCVVTGETTQFQCDAGSTGTSGFSVSSSGKLEFNGDADFVACATGLNGGSNIYTTESDKVTQCVDVQLMADSTCAAPAPSSVAPVASPSSTPCSPWSTWQSSSMTMSSSMPWGSSPVGSSSASTWTSVVAPMPSGSASMPSGSASMPVWSSASTAASSSVASMSSSASASMSSGASATVSTSASTTSGAAAVTSAPPSSAARPTIGYVGTVMAALSMAILYLA</sequence>